<evidence type="ECO:0000256" key="7">
    <source>
        <dbReference type="ARBA" id="ARBA00023242"/>
    </source>
</evidence>
<dbReference type="EMBL" id="KI913193">
    <property type="protein sequence ID" value="ETV67736.1"/>
    <property type="molecule type" value="Genomic_DNA"/>
</dbReference>
<dbReference type="RefSeq" id="XP_009842730.1">
    <property type="nucleotide sequence ID" value="XM_009844428.1"/>
</dbReference>
<organism evidence="9">
    <name type="scientific">Aphanomyces astaci</name>
    <name type="common">Crayfish plague agent</name>
    <dbReference type="NCBI Taxonomy" id="112090"/>
    <lineage>
        <taxon>Eukaryota</taxon>
        <taxon>Sar</taxon>
        <taxon>Stramenopiles</taxon>
        <taxon>Oomycota</taxon>
        <taxon>Saprolegniomycetes</taxon>
        <taxon>Saprolegniales</taxon>
        <taxon>Verrucalvaceae</taxon>
        <taxon>Aphanomyces</taxon>
    </lineage>
</organism>
<evidence type="ECO:0000256" key="3">
    <source>
        <dbReference type="ARBA" id="ARBA00022448"/>
    </source>
</evidence>
<evidence type="ECO:0000256" key="4">
    <source>
        <dbReference type="ARBA" id="ARBA00022490"/>
    </source>
</evidence>
<dbReference type="Gene3D" id="1.25.10.10">
    <property type="entry name" value="Leucine-rich Repeat Variant"/>
    <property type="match status" value="1"/>
</dbReference>
<dbReference type="STRING" id="112090.W4FLH2"/>
<dbReference type="GO" id="GO:0005634">
    <property type="term" value="C:nucleus"/>
    <property type="evidence" value="ECO:0007669"/>
    <property type="project" value="UniProtKB-SubCell"/>
</dbReference>
<evidence type="ECO:0000313" key="9">
    <source>
        <dbReference type="EMBL" id="ETV67736.1"/>
    </source>
</evidence>
<dbReference type="GO" id="GO:0006606">
    <property type="term" value="P:protein import into nucleus"/>
    <property type="evidence" value="ECO:0007669"/>
    <property type="project" value="InterPro"/>
</dbReference>
<gene>
    <name evidence="9" type="ORF">H257_16099</name>
</gene>
<dbReference type="InterPro" id="IPR011989">
    <property type="entry name" value="ARM-like"/>
</dbReference>
<dbReference type="Pfam" id="PF18808">
    <property type="entry name" value="Importin_rep_4"/>
    <property type="match status" value="1"/>
</dbReference>
<name>W4FLH2_APHAT</name>
<comment type="subcellular location">
    <subcellularLocation>
        <location evidence="2">Cytoplasm</location>
    </subcellularLocation>
    <subcellularLocation>
        <location evidence="1">Nucleus</location>
    </subcellularLocation>
</comment>
<dbReference type="InterPro" id="IPR057672">
    <property type="entry name" value="TPR_IPO4/5"/>
</dbReference>
<dbReference type="AlphaFoldDB" id="W4FLH2"/>
<dbReference type="GO" id="GO:0005737">
    <property type="term" value="C:cytoplasm"/>
    <property type="evidence" value="ECO:0007669"/>
    <property type="project" value="UniProtKB-SubCell"/>
</dbReference>
<dbReference type="InterPro" id="IPR041389">
    <property type="entry name" value="Importin_rep_6"/>
</dbReference>
<evidence type="ECO:0000259" key="8">
    <source>
        <dbReference type="Pfam" id="PF25780"/>
    </source>
</evidence>
<dbReference type="EMBL" id="KI913193">
    <property type="protein sequence ID" value="ETV67737.1"/>
    <property type="molecule type" value="Genomic_DNA"/>
</dbReference>
<protein>
    <recommendedName>
        <fullName evidence="8">IPO4/5-like TPR repeats domain-containing protein</fullName>
    </recommendedName>
</protein>
<sequence length="1135" mass="126088">MEFREYEEMLWNLMSAENTVRNHAEMMFESMKADSDRTLLYLLQVIRSTLSDDVRGLAAVLLRRVLIRDEVSLWTNAAASTQHSVKTDLLHVLTYETNRSIRRKLCDTVGELASSILEEGEWEELLPCMFQWITSTNVAHRESALRVFEMISLYMATCMTAYFDTTIQQLFQTSLRDGEGHVALHALRALGMLLLSLDELDERDRFQPLLPAILHALHTMHVDGNEEDLVEAMEVLIELLEPHASFFKPMLKELVPLMVVLVSTGASDGSFGRRQLAMEVLVSIAENAASACRRFPQNGFVEQVFPLTFHLMLDVNEDTTGDEVDDAEDDISNVDVGAEALQRMAQAIGFKKALPVSFGLVSQYAGHPDWKYQYAALMALTQIVEIVPSSQLHAVVKHVFAHVHPDGHHPKVVSVAIDALGQLATDQGPLFQEQYHEQTISVLLEYMQVGVVRPNVPAKWTWHFLTHALTSLRQFIDTCHPEMVEPYLESLLGSLFALLNLGHATAESRSVQEYAVSALSSIAGCCGESFGRFFNMVFPPLKQLLYTSLQELQLDAASTTTAPVSTTLCGITLECISLVGLAVGPAVFGGDAAEILDVMTQMQHSSQYANDEILRSYLLQAWARWCKTLTHHFANYLPVVMPSLLDAAMQQAEFEMDDQDDMEDDDDDDDDVQIAHINDKCVSIRTSILEEKATACQMLSSMVADLKESFFPYVEQVTQVLTPLMTDSVHTEIRAASISAMPWLVLSVSKHLLQQGPLDTLSPVVQMLEFTLGRLLNALSTEPELDLQMTIMQSIKMCISHAVHPQHDGESPPPPVTAATNVVELLNHAQLSQLVEGLLIVLAESFQRRAVRRARKAIEEFDDEENEEDLDNDATEAQLQFILADCLGNLAETHPSRFFPVFQDTLLDKVLEMVQPHCLPEDRKLAVYLVDDVLEHCEPARGHLGTFVPLLLNCVASEYPPLRQAASYGLSLSARLGGAAFAPYVNPTVELLWTLVHSADAWEPFMVNATDNAVSALGSILLHFDSLPSTLFTQWLALLPLRGDVEESAALIQRVCAAVLASHKVLSEDPSNVPRVLSLLAEVLSLQLFEPDQPVAKDMQAALHALRTMVPDHVMKSVWQSMSAAQQAALHALFA</sequence>
<dbReference type="PANTHER" id="PTHR10527">
    <property type="entry name" value="IMPORTIN BETA"/>
    <property type="match status" value="1"/>
</dbReference>
<dbReference type="SUPFAM" id="SSF48371">
    <property type="entry name" value="ARM repeat"/>
    <property type="match status" value="2"/>
</dbReference>
<dbReference type="InterPro" id="IPR041653">
    <property type="entry name" value="Importin_rep_4"/>
</dbReference>
<keyword evidence="3" id="KW-0813">Transport</keyword>
<keyword evidence="7" id="KW-0539">Nucleus</keyword>
<dbReference type="RefSeq" id="XP_009842729.1">
    <property type="nucleotide sequence ID" value="XM_009844427.1"/>
</dbReference>
<dbReference type="Pfam" id="PF18829">
    <property type="entry name" value="Importin_rep_6"/>
    <property type="match status" value="1"/>
</dbReference>
<dbReference type="VEuPathDB" id="FungiDB:H257_16099"/>
<dbReference type="InterPro" id="IPR040122">
    <property type="entry name" value="Importin_beta"/>
</dbReference>
<dbReference type="Pfam" id="PF25780">
    <property type="entry name" value="TPR_IPO5"/>
    <property type="match status" value="1"/>
</dbReference>
<keyword evidence="5" id="KW-0677">Repeat</keyword>
<feature type="domain" description="IPO4/5-like TPR repeats" evidence="8">
    <location>
        <begin position="98"/>
        <end position="255"/>
    </location>
</feature>
<evidence type="ECO:0000256" key="5">
    <source>
        <dbReference type="ARBA" id="ARBA00022737"/>
    </source>
</evidence>
<evidence type="ECO:0000256" key="1">
    <source>
        <dbReference type="ARBA" id="ARBA00004123"/>
    </source>
</evidence>
<proteinExistence type="predicted"/>
<evidence type="ECO:0000256" key="6">
    <source>
        <dbReference type="ARBA" id="ARBA00022927"/>
    </source>
</evidence>
<dbReference type="OrthoDB" id="543373at2759"/>
<evidence type="ECO:0000256" key="2">
    <source>
        <dbReference type="ARBA" id="ARBA00004496"/>
    </source>
</evidence>
<keyword evidence="6" id="KW-0653">Protein transport</keyword>
<dbReference type="GeneID" id="20818095"/>
<reference evidence="9" key="1">
    <citation type="submission" date="2013-12" db="EMBL/GenBank/DDBJ databases">
        <title>The Genome Sequence of Aphanomyces astaci APO3.</title>
        <authorList>
            <consortium name="The Broad Institute Genomics Platform"/>
            <person name="Russ C."/>
            <person name="Tyler B."/>
            <person name="van West P."/>
            <person name="Dieguez-Uribeondo J."/>
            <person name="Young S.K."/>
            <person name="Zeng Q."/>
            <person name="Gargeya S."/>
            <person name="Fitzgerald M."/>
            <person name="Abouelleil A."/>
            <person name="Alvarado L."/>
            <person name="Chapman S.B."/>
            <person name="Gainer-Dewar J."/>
            <person name="Goldberg J."/>
            <person name="Griggs A."/>
            <person name="Gujja S."/>
            <person name="Hansen M."/>
            <person name="Howarth C."/>
            <person name="Imamovic A."/>
            <person name="Ireland A."/>
            <person name="Larimer J."/>
            <person name="McCowan C."/>
            <person name="Murphy C."/>
            <person name="Pearson M."/>
            <person name="Poon T.W."/>
            <person name="Priest M."/>
            <person name="Roberts A."/>
            <person name="Saif S."/>
            <person name="Shea T."/>
            <person name="Sykes S."/>
            <person name="Wortman J."/>
            <person name="Nusbaum C."/>
            <person name="Birren B."/>
        </authorList>
    </citation>
    <scope>NUCLEOTIDE SEQUENCE [LARGE SCALE GENOMIC DNA]</scope>
    <source>
        <strain evidence="9">APO3</strain>
    </source>
</reference>
<accession>W4FLH2</accession>
<dbReference type="InterPro" id="IPR016024">
    <property type="entry name" value="ARM-type_fold"/>
</dbReference>
<keyword evidence="4" id="KW-0963">Cytoplasm</keyword>